<feature type="region of interest" description="Disordered" evidence="1">
    <location>
        <begin position="1"/>
        <end position="20"/>
    </location>
</feature>
<evidence type="ECO:0000313" key="3">
    <source>
        <dbReference type="EMBL" id="NEU97222.1"/>
    </source>
</evidence>
<dbReference type="AlphaFoldDB" id="A0A6P1BI67"/>
<name>A0A6P1BI67_9BRAD</name>
<dbReference type="Proteomes" id="UP000468531">
    <property type="component" value="Unassembled WGS sequence"/>
</dbReference>
<dbReference type="InterPro" id="IPR003709">
    <property type="entry name" value="VanY-like_core_dom"/>
</dbReference>
<evidence type="ECO:0000313" key="4">
    <source>
        <dbReference type="Proteomes" id="UP000468531"/>
    </source>
</evidence>
<dbReference type="Gene3D" id="3.30.1380.10">
    <property type="match status" value="1"/>
</dbReference>
<feature type="domain" description="D-alanyl-D-alanine carboxypeptidase-like core" evidence="2">
    <location>
        <begin position="197"/>
        <end position="298"/>
    </location>
</feature>
<reference evidence="3 4" key="1">
    <citation type="journal article" date="2020" name="Arch. Microbiol.">
        <title>Bradyrhizobium uaiense sp. nov., a new highly efficient cowpea symbiont.</title>
        <authorList>
            <person name="Cabral Michel D."/>
            <person name="Azarias Guimaraes A."/>
            <person name="Martins da Costa E."/>
            <person name="Soares de Carvalho T."/>
            <person name="Balsanelli E."/>
            <person name="Willems A."/>
            <person name="Maltempi de Souza E."/>
            <person name="de Souza Moreira F.M."/>
        </authorList>
    </citation>
    <scope>NUCLEOTIDE SEQUENCE [LARGE SCALE GENOMIC DNA]</scope>
    <source>
        <strain evidence="3 4">UFLA 03-164</strain>
    </source>
</reference>
<gene>
    <name evidence="3" type="ORF">FNJ47_15610</name>
</gene>
<keyword evidence="4" id="KW-1185">Reference proteome</keyword>
<feature type="compositionally biased region" description="Low complexity" evidence="1">
    <location>
        <begin position="340"/>
        <end position="360"/>
    </location>
</feature>
<feature type="compositionally biased region" description="Polar residues" evidence="1">
    <location>
        <begin position="53"/>
        <end position="66"/>
    </location>
</feature>
<evidence type="ECO:0000259" key="2">
    <source>
        <dbReference type="Pfam" id="PF02557"/>
    </source>
</evidence>
<dbReference type="SUPFAM" id="SSF55166">
    <property type="entry name" value="Hedgehog/DD-peptidase"/>
    <property type="match status" value="1"/>
</dbReference>
<evidence type="ECO:0000256" key="1">
    <source>
        <dbReference type="SAM" id="MobiDB-lite"/>
    </source>
</evidence>
<dbReference type="GO" id="GO:0006508">
    <property type="term" value="P:proteolysis"/>
    <property type="evidence" value="ECO:0007669"/>
    <property type="project" value="InterPro"/>
</dbReference>
<dbReference type="GO" id="GO:0008233">
    <property type="term" value="F:peptidase activity"/>
    <property type="evidence" value="ECO:0007669"/>
    <property type="project" value="InterPro"/>
</dbReference>
<dbReference type="Pfam" id="PF02557">
    <property type="entry name" value="VanY"/>
    <property type="match status" value="1"/>
</dbReference>
<accession>A0A6P1BI67</accession>
<feature type="region of interest" description="Disordered" evidence="1">
    <location>
        <begin position="330"/>
        <end position="360"/>
    </location>
</feature>
<organism evidence="3 4">
    <name type="scientific">Bradyrhizobium uaiense</name>
    <dbReference type="NCBI Taxonomy" id="2594946"/>
    <lineage>
        <taxon>Bacteria</taxon>
        <taxon>Pseudomonadati</taxon>
        <taxon>Pseudomonadota</taxon>
        <taxon>Alphaproteobacteria</taxon>
        <taxon>Hyphomicrobiales</taxon>
        <taxon>Nitrobacteraceae</taxon>
        <taxon>Bradyrhizobium</taxon>
    </lineage>
</organism>
<feature type="compositionally biased region" description="Polar residues" evidence="1">
    <location>
        <begin position="84"/>
        <end position="97"/>
    </location>
</feature>
<protein>
    <recommendedName>
        <fullName evidence="2">D-alanyl-D-alanine carboxypeptidase-like core domain-containing protein</fullName>
    </recommendedName>
</protein>
<dbReference type="EMBL" id="VKHP01000053">
    <property type="protein sequence ID" value="NEU97222.1"/>
    <property type="molecule type" value="Genomic_DNA"/>
</dbReference>
<sequence length="360" mass="38803">MPLSSRKELHGARRSRSGCGAGWSRIAASLVSLSYGVVVHDVHAASPAEVPSRQVTASEPSAQADANGSVLPGVDRASPEALPSAQQSEQSSHTASIVESPRTGPDNMDSVLILDECFVAEACIDRFLGALYTRAPKTDWIVVYEKKDVTIKRKRKLVTVTRSIAKRVEDDFGWKDPKAADKAGMPLLDYVIGGMDRAFRQKLFYMLHAAEQAGLAPGITSGFRDDYRQSIASGLKAANDKSYHGGSSRGGYGHGLAVDVVSMNGTSKDERATETRKLWKWIDEHEKQFGVGRPYLGGDPAHLAPIDGQEYAAHRTVSMHAKLAGKRHTRVAASSRHGVTTRAKSKAAAKPATTKVSSRL</sequence>
<dbReference type="InterPro" id="IPR009045">
    <property type="entry name" value="Zn_M74/Hedgehog-like"/>
</dbReference>
<feature type="region of interest" description="Disordered" evidence="1">
    <location>
        <begin position="49"/>
        <end position="103"/>
    </location>
</feature>
<comment type="caution">
    <text evidence="3">The sequence shown here is derived from an EMBL/GenBank/DDBJ whole genome shotgun (WGS) entry which is preliminary data.</text>
</comment>
<proteinExistence type="predicted"/>
<feature type="compositionally biased region" description="Basic and acidic residues" evidence="1">
    <location>
        <begin position="1"/>
        <end position="11"/>
    </location>
</feature>